<dbReference type="AlphaFoldDB" id="A0A7R8X7M7"/>
<dbReference type="EMBL" id="LR899732">
    <property type="protein sequence ID" value="CAD7242095.1"/>
    <property type="molecule type" value="Genomic_DNA"/>
</dbReference>
<sequence length="354" mass="38575">MGTRVSNTFSIVRTCASTSFPFSSTCHTIAALHRWMQMNVLKGSINDPEIGARDSLPCSCGVSEDEETSYDSQEILEESDLNRIIGGTPVPSQRKYPWMAWMTDGAGFCGGALINDRYVLTASHCVFQNSSGKYNVTLGNLDVFNTSNPEAIKISATAIMHPEFKNVTSGNDVALLKLDTPLNFTDHPHICPICISTDVNPNPGTKVTIAGWGRISGGGPMSGKLREATVYVISQEACQDNFHMVNISENVICTQSGGKNVCNGDSGSSLMYQTPAGYYISAGITSFGREGCSPEYGAVFTRTANYLRDFVKSNTEDAVWCRPPSGAQSLRSSKYFHFHLFWFLASLLVLSSWK</sequence>
<keyword evidence="2" id="KW-0720">Serine protease</keyword>
<dbReference type="SMART" id="SM00020">
    <property type="entry name" value="Tryp_SPc"/>
    <property type="match status" value="1"/>
</dbReference>
<dbReference type="SUPFAM" id="SSF50494">
    <property type="entry name" value="Trypsin-like serine proteases"/>
    <property type="match status" value="1"/>
</dbReference>
<dbReference type="InterPro" id="IPR018114">
    <property type="entry name" value="TRYPSIN_HIS"/>
</dbReference>
<dbReference type="PROSITE" id="PS00134">
    <property type="entry name" value="TRYPSIN_HIS"/>
    <property type="match status" value="1"/>
</dbReference>
<accession>A0A7R8X7M7</accession>
<dbReference type="PANTHER" id="PTHR24252:SF7">
    <property type="entry name" value="HYALIN"/>
    <property type="match status" value="1"/>
</dbReference>
<protein>
    <recommendedName>
        <fullName evidence="3">Peptidase S1 domain-containing protein</fullName>
    </recommendedName>
</protein>
<dbReference type="GO" id="GO:0004252">
    <property type="term" value="F:serine-type endopeptidase activity"/>
    <property type="evidence" value="ECO:0007669"/>
    <property type="project" value="InterPro"/>
</dbReference>
<evidence type="ECO:0000313" key="5">
    <source>
        <dbReference type="Proteomes" id="UP000677054"/>
    </source>
</evidence>
<dbReference type="InterPro" id="IPR033116">
    <property type="entry name" value="TRYPSIN_SER"/>
</dbReference>
<keyword evidence="2" id="KW-0645">Protease</keyword>
<dbReference type="FunFam" id="2.40.10.10:FF:000068">
    <property type="entry name" value="transmembrane protease serine 2"/>
    <property type="match status" value="1"/>
</dbReference>
<dbReference type="EMBL" id="CAJPEV010000215">
    <property type="protein sequence ID" value="CAG0882492.1"/>
    <property type="molecule type" value="Genomic_DNA"/>
</dbReference>
<dbReference type="OrthoDB" id="93664at2759"/>
<name>A0A7R8X7M7_9CRUS</name>
<feature type="domain" description="Peptidase S1" evidence="3">
    <location>
        <begin position="84"/>
        <end position="316"/>
    </location>
</feature>
<dbReference type="PROSITE" id="PS50240">
    <property type="entry name" value="TRYPSIN_DOM"/>
    <property type="match status" value="1"/>
</dbReference>
<evidence type="ECO:0000256" key="2">
    <source>
        <dbReference type="RuleBase" id="RU363034"/>
    </source>
</evidence>
<dbReference type="Pfam" id="PF00089">
    <property type="entry name" value="Trypsin"/>
    <property type="match status" value="1"/>
</dbReference>
<reference evidence="4" key="1">
    <citation type="submission" date="2020-11" db="EMBL/GenBank/DDBJ databases">
        <authorList>
            <person name="Tran Van P."/>
        </authorList>
    </citation>
    <scope>NUCLEOTIDE SEQUENCE</scope>
</reference>
<gene>
    <name evidence="4" type="ORF">DSTB1V02_LOCUS2068</name>
</gene>
<dbReference type="Proteomes" id="UP000677054">
    <property type="component" value="Unassembled WGS sequence"/>
</dbReference>
<dbReference type="InterPro" id="IPR001314">
    <property type="entry name" value="Peptidase_S1A"/>
</dbReference>
<dbReference type="PRINTS" id="PR00722">
    <property type="entry name" value="CHYMOTRYPSIN"/>
</dbReference>
<evidence type="ECO:0000259" key="3">
    <source>
        <dbReference type="PROSITE" id="PS50240"/>
    </source>
</evidence>
<dbReference type="PROSITE" id="PS00135">
    <property type="entry name" value="TRYPSIN_SER"/>
    <property type="match status" value="1"/>
</dbReference>
<keyword evidence="1" id="KW-1015">Disulfide bond</keyword>
<evidence type="ECO:0000313" key="4">
    <source>
        <dbReference type="EMBL" id="CAD7242095.1"/>
    </source>
</evidence>
<proteinExistence type="predicted"/>
<dbReference type="Gene3D" id="2.40.10.10">
    <property type="entry name" value="Trypsin-like serine proteases"/>
    <property type="match status" value="1"/>
</dbReference>
<dbReference type="CDD" id="cd00190">
    <property type="entry name" value="Tryp_SPc"/>
    <property type="match status" value="1"/>
</dbReference>
<keyword evidence="5" id="KW-1185">Reference proteome</keyword>
<dbReference type="GO" id="GO:0006508">
    <property type="term" value="P:proteolysis"/>
    <property type="evidence" value="ECO:0007669"/>
    <property type="project" value="UniProtKB-KW"/>
</dbReference>
<dbReference type="InterPro" id="IPR009003">
    <property type="entry name" value="Peptidase_S1_PA"/>
</dbReference>
<dbReference type="InterPro" id="IPR001254">
    <property type="entry name" value="Trypsin_dom"/>
</dbReference>
<organism evidence="4">
    <name type="scientific">Darwinula stevensoni</name>
    <dbReference type="NCBI Taxonomy" id="69355"/>
    <lineage>
        <taxon>Eukaryota</taxon>
        <taxon>Metazoa</taxon>
        <taxon>Ecdysozoa</taxon>
        <taxon>Arthropoda</taxon>
        <taxon>Crustacea</taxon>
        <taxon>Oligostraca</taxon>
        <taxon>Ostracoda</taxon>
        <taxon>Podocopa</taxon>
        <taxon>Podocopida</taxon>
        <taxon>Darwinulocopina</taxon>
        <taxon>Darwinuloidea</taxon>
        <taxon>Darwinulidae</taxon>
        <taxon>Darwinula</taxon>
    </lineage>
</organism>
<keyword evidence="2" id="KW-0378">Hydrolase</keyword>
<dbReference type="InterPro" id="IPR043504">
    <property type="entry name" value="Peptidase_S1_PA_chymotrypsin"/>
</dbReference>
<evidence type="ECO:0000256" key="1">
    <source>
        <dbReference type="ARBA" id="ARBA00023157"/>
    </source>
</evidence>
<dbReference type="PANTHER" id="PTHR24252">
    <property type="entry name" value="ACROSIN-RELATED"/>
    <property type="match status" value="1"/>
</dbReference>